<dbReference type="InterPro" id="IPR001763">
    <property type="entry name" value="Rhodanese-like_dom"/>
</dbReference>
<feature type="chain" id="PRO_5016458662" evidence="2">
    <location>
        <begin position="22"/>
        <end position="165"/>
    </location>
</feature>
<dbReference type="InterPro" id="IPR036873">
    <property type="entry name" value="Rhodanese-like_dom_sf"/>
</dbReference>
<comment type="caution">
    <text evidence="4">The sequence shown here is derived from an EMBL/GenBank/DDBJ whole genome shotgun (WGS) entry which is preliminary data.</text>
</comment>
<dbReference type="EMBL" id="QGKM01000002">
    <property type="protein sequence ID" value="PWR00581.1"/>
    <property type="molecule type" value="Genomic_DNA"/>
</dbReference>
<name>A0A317CVP0_9GAMM</name>
<dbReference type="CDD" id="cd00158">
    <property type="entry name" value="RHOD"/>
    <property type="match status" value="1"/>
</dbReference>
<evidence type="ECO:0000259" key="3">
    <source>
        <dbReference type="PROSITE" id="PS50206"/>
    </source>
</evidence>
<evidence type="ECO:0000256" key="2">
    <source>
        <dbReference type="SAM" id="SignalP"/>
    </source>
</evidence>
<feature type="region of interest" description="Disordered" evidence="1">
    <location>
        <begin position="142"/>
        <end position="165"/>
    </location>
</feature>
<gene>
    <name evidence="4" type="ORF">DKW60_00775</name>
</gene>
<dbReference type="SMART" id="SM00450">
    <property type="entry name" value="RHOD"/>
    <property type="match status" value="1"/>
</dbReference>
<evidence type="ECO:0000313" key="5">
    <source>
        <dbReference type="Proteomes" id="UP000245539"/>
    </source>
</evidence>
<dbReference type="PANTHER" id="PTHR43031:SF1">
    <property type="entry name" value="PYRIDINE NUCLEOTIDE-DISULPHIDE OXIDOREDUCTASE"/>
    <property type="match status" value="1"/>
</dbReference>
<sequence>MQFIKTISIMTLFLFSAIAQAEIIHIDTAKTQSLIDEGIPIIDIRTKSEWKQTGIVEGSHLLTLFDERGRFDIEKWMSDLDKIAGKDKPFMLICAVGGRTAMLSQYLDSKAGYTQVHNVHRGIVQWIGENKPVVAYDEHAAADMSGQSGNSENMSVSTTTEGSTK</sequence>
<dbReference type="GO" id="GO:0016740">
    <property type="term" value="F:transferase activity"/>
    <property type="evidence" value="ECO:0007669"/>
    <property type="project" value="UniProtKB-KW"/>
</dbReference>
<protein>
    <submittedName>
        <fullName evidence="4">Sulfurtransferase</fullName>
    </submittedName>
</protein>
<keyword evidence="4" id="KW-0808">Transferase</keyword>
<evidence type="ECO:0000313" key="4">
    <source>
        <dbReference type="EMBL" id="PWR00581.1"/>
    </source>
</evidence>
<feature type="domain" description="Rhodanese" evidence="3">
    <location>
        <begin position="35"/>
        <end position="135"/>
    </location>
</feature>
<proteinExistence type="predicted"/>
<keyword evidence="2" id="KW-0732">Signal</keyword>
<dbReference type="PROSITE" id="PS50206">
    <property type="entry name" value="RHODANESE_3"/>
    <property type="match status" value="1"/>
</dbReference>
<keyword evidence="5" id="KW-1185">Reference proteome</keyword>
<dbReference type="InterPro" id="IPR050229">
    <property type="entry name" value="GlpE_sulfurtransferase"/>
</dbReference>
<dbReference type="Proteomes" id="UP000245539">
    <property type="component" value="Unassembled WGS sequence"/>
</dbReference>
<dbReference type="Pfam" id="PF00581">
    <property type="entry name" value="Rhodanese"/>
    <property type="match status" value="1"/>
</dbReference>
<dbReference type="Gene3D" id="3.40.250.10">
    <property type="entry name" value="Rhodanese-like domain"/>
    <property type="match status" value="1"/>
</dbReference>
<organism evidence="4 5">
    <name type="scientific">Leucothrix pacifica</name>
    <dbReference type="NCBI Taxonomy" id="1247513"/>
    <lineage>
        <taxon>Bacteria</taxon>
        <taxon>Pseudomonadati</taxon>
        <taxon>Pseudomonadota</taxon>
        <taxon>Gammaproteobacteria</taxon>
        <taxon>Thiotrichales</taxon>
        <taxon>Thiotrichaceae</taxon>
        <taxon>Leucothrix</taxon>
    </lineage>
</organism>
<feature type="signal peptide" evidence="2">
    <location>
        <begin position="1"/>
        <end position="21"/>
    </location>
</feature>
<dbReference type="PANTHER" id="PTHR43031">
    <property type="entry name" value="FAD-DEPENDENT OXIDOREDUCTASE"/>
    <property type="match status" value="1"/>
</dbReference>
<evidence type="ECO:0000256" key="1">
    <source>
        <dbReference type="SAM" id="MobiDB-lite"/>
    </source>
</evidence>
<feature type="compositionally biased region" description="Polar residues" evidence="1">
    <location>
        <begin position="145"/>
        <end position="165"/>
    </location>
</feature>
<accession>A0A317CVP0</accession>
<reference evidence="4 5" key="1">
    <citation type="submission" date="2018-05" db="EMBL/GenBank/DDBJ databases">
        <title>Leucothrix arctica sp. nov., isolated from Arctic seawater.</title>
        <authorList>
            <person name="Choi A."/>
            <person name="Baek K."/>
        </authorList>
    </citation>
    <scope>NUCLEOTIDE SEQUENCE [LARGE SCALE GENOMIC DNA]</scope>
    <source>
        <strain evidence="4 5">JCM 18388</strain>
    </source>
</reference>
<dbReference type="SUPFAM" id="SSF52821">
    <property type="entry name" value="Rhodanese/Cell cycle control phosphatase"/>
    <property type="match status" value="1"/>
</dbReference>
<dbReference type="AlphaFoldDB" id="A0A317CVP0"/>
<dbReference type="OrthoDB" id="7835227at2"/>